<protein>
    <submittedName>
        <fullName evidence="2">Uncharacterized protein</fullName>
    </submittedName>
</protein>
<accession>A0A835XM01</accession>
<evidence type="ECO:0000313" key="3">
    <source>
        <dbReference type="Proteomes" id="UP000612055"/>
    </source>
</evidence>
<evidence type="ECO:0000313" key="2">
    <source>
        <dbReference type="EMBL" id="KAG2485767.1"/>
    </source>
</evidence>
<gene>
    <name evidence="2" type="ORF">HYH03_015481</name>
</gene>
<name>A0A835XM01_9CHLO</name>
<dbReference type="Proteomes" id="UP000612055">
    <property type="component" value="Unassembled WGS sequence"/>
</dbReference>
<dbReference type="EMBL" id="JAEHOE010000122">
    <property type="protein sequence ID" value="KAG2485767.1"/>
    <property type="molecule type" value="Genomic_DNA"/>
</dbReference>
<evidence type="ECO:0000256" key="1">
    <source>
        <dbReference type="SAM" id="MobiDB-lite"/>
    </source>
</evidence>
<comment type="caution">
    <text evidence="2">The sequence shown here is derived from an EMBL/GenBank/DDBJ whole genome shotgun (WGS) entry which is preliminary data.</text>
</comment>
<organism evidence="2 3">
    <name type="scientific">Edaphochlamys debaryana</name>
    <dbReference type="NCBI Taxonomy" id="47281"/>
    <lineage>
        <taxon>Eukaryota</taxon>
        <taxon>Viridiplantae</taxon>
        <taxon>Chlorophyta</taxon>
        <taxon>core chlorophytes</taxon>
        <taxon>Chlorophyceae</taxon>
        <taxon>CS clade</taxon>
        <taxon>Chlamydomonadales</taxon>
        <taxon>Chlamydomonadales incertae sedis</taxon>
        <taxon>Edaphochlamys</taxon>
    </lineage>
</organism>
<dbReference type="AlphaFoldDB" id="A0A835XM01"/>
<reference evidence="2" key="1">
    <citation type="journal article" date="2020" name="bioRxiv">
        <title>Comparative genomics of Chlamydomonas.</title>
        <authorList>
            <person name="Craig R.J."/>
            <person name="Hasan A.R."/>
            <person name="Ness R.W."/>
            <person name="Keightley P.D."/>
        </authorList>
    </citation>
    <scope>NUCLEOTIDE SEQUENCE</scope>
    <source>
        <strain evidence="2">CCAP 11/70</strain>
    </source>
</reference>
<proteinExistence type="predicted"/>
<keyword evidence="3" id="KW-1185">Reference proteome</keyword>
<feature type="region of interest" description="Disordered" evidence="1">
    <location>
        <begin position="15"/>
        <end position="36"/>
    </location>
</feature>
<sequence length="90" mass="9858">MDFVSRPFLARPNFRPETARSRKPDVRVRSATAPAPTVQTSGFPLWCAPLLIAAAAMPIYGYQKQSKEIAEARARYEASKGAPKPAVAKK</sequence>
<feature type="compositionally biased region" description="Basic and acidic residues" evidence="1">
    <location>
        <begin position="17"/>
        <end position="28"/>
    </location>
</feature>